<comment type="subunit">
    <text evidence="3 13">Tetramer of two alpha and two beta subunits.</text>
</comment>
<comment type="catalytic activity">
    <reaction evidence="12 13">
        <text>tRNA(Phe) + L-phenylalanine + ATP = L-phenylalanyl-tRNA(Phe) + AMP + diphosphate + H(+)</text>
        <dbReference type="Rhea" id="RHEA:19413"/>
        <dbReference type="Rhea" id="RHEA-COMP:9668"/>
        <dbReference type="Rhea" id="RHEA-COMP:9699"/>
        <dbReference type="ChEBI" id="CHEBI:15378"/>
        <dbReference type="ChEBI" id="CHEBI:30616"/>
        <dbReference type="ChEBI" id="CHEBI:33019"/>
        <dbReference type="ChEBI" id="CHEBI:58095"/>
        <dbReference type="ChEBI" id="CHEBI:78442"/>
        <dbReference type="ChEBI" id="CHEBI:78531"/>
        <dbReference type="ChEBI" id="CHEBI:456215"/>
        <dbReference type="EC" id="6.1.1.20"/>
    </reaction>
</comment>
<dbReference type="CDD" id="cd00496">
    <property type="entry name" value="PheRS_alpha_core"/>
    <property type="match status" value="1"/>
</dbReference>
<sequence length="327" mass="37381">MSQLIELVDKAKLAISNAQDINAIEQIRVDYLGKKGHFTLQMALLRNVPAEERPAVGQKINDAKQEVVTALNEKKALLERAKLDAKLANETIDVTLPGRKMELGGLHPVTITINRLIDFFSKLGFVVETGPEIEDDYHNFDALNIPAHHPARADHDTFWFDANRLLRTQTSTVQIRTMETQKPPIRIIAPGKTYRNDYDQTHTPMFHQMEGLLIDKNISFTHLKGLLHDFLHCFFEDNMEIRFRPGYFPFTEPSAEVDIKAKNGKWLEVLGCGMVHPNVLRNVGIDPEVYSGFAFGMGIERLTMLRYGVTDLRSFFENDLRFLKQFN</sequence>
<evidence type="ECO:0000256" key="2">
    <source>
        <dbReference type="ARBA" id="ARBA00010207"/>
    </source>
</evidence>
<evidence type="ECO:0000256" key="12">
    <source>
        <dbReference type="ARBA" id="ARBA00049255"/>
    </source>
</evidence>
<dbReference type="PROSITE" id="PS50862">
    <property type="entry name" value="AA_TRNA_LIGASE_II"/>
    <property type="match status" value="1"/>
</dbReference>
<keyword evidence="10 13" id="KW-0648">Protein biosynthesis</keyword>
<keyword evidence="4 13" id="KW-0963">Cytoplasm</keyword>
<keyword evidence="14" id="KW-0175">Coiled coil</keyword>
<evidence type="ECO:0000256" key="4">
    <source>
        <dbReference type="ARBA" id="ARBA00022490"/>
    </source>
</evidence>
<dbReference type="InterPro" id="IPR004529">
    <property type="entry name" value="Phe-tRNA-synth_IIc_asu"/>
</dbReference>
<evidence type="ECO:0000313" key="17">
    <source>
        <dbReference type="Proteomes" id="UP000651208"/>
    </source>
</evidence>
<proteinExistence type="inferred from homology"/>
<reference evidence="16 17" key="1">
    <citation type="submission" date="2020-06" db="EMBL/GenBank/DDBJ databases">
        <title>Frischella cerana isolated from Apis cerana gut homogenate.</title>
        <authorList>
            <person name="Wolter L.A."/>
            <person name="Suenami S."/>
            <person name="Miyazaki R."/>
        </authorList>
    </citation>
    <scope>NUCLEOTIDE SEQUENCE [LARGE SCALE GENOMIC DNA]</scope>
    <source>
        <strain evidence="16 17">Ac13</strain>
    </source>
</reference>
<keyword evidence="6 13" id="KW-0479">Metal-binding</keyword>
<evidence type="ECO:0000256" key="14">
    <source>
        <dbReference type="SAM" id="Coils"/>
    </source>
</evidence>
<gene>
    <name evidence="13 16" type="primary">pheS</name>
    <name evidence="16" type="ORF">FcAc13_03290</name>
</gene>
<comment type="cofactor">
    <cofactor evidence="13">
        <name>Mg(2+)</name>
        <dbReference type="ChEBI" id="CHEBI:18420"/>
    </cofactor>
    <text evidence="13">Binds 2 magnesium ions per tetramer.</text>
</comment>
<evidence type="ECO:0000256" key="5">
    <source>
        <dbReference type="ARBA" id="ARBA00022598"/>
    </source>
</evidence>
<dbReference type="PANTHER" id="PTHR11538">
    <property type="entry name" value="PHENYLALANYL-TRNA SYNTHETASE"/>
    <property type="match status" value="1"/>
</dbReference>
<dbReference type="InterPro" id="IPR022911">
    <property type="entry name" value="Phe_tRNA_ligase_alpha1_bac"/>
</dbReference>
<evidence type="ECO:0000256" key="13">
    <source>
        <dbReference type="HAMAP-Rule" id="MF_00281"/>
    </source>
</evidence>
<dbReference type="HAMAP" id="MF_00281">
    <property type="entry name" value="Phe_tRNA_synth_alpha1"/>
    <property type="match status" value="1"/>
</dbReference>
<comment type="similarity">
    <text evidence="2 13">Belongs to the class-II aminoacyl-tRNA synthetase family. Phe-tRNA synthetase alpha subunit type 1 subfamily.</text>
</comment>
<evidence type="ECO:0000256" key="7">
    <source>
        <dbReference type="ARBA" id="ARBA00022741"/>
    </source>
</evidence>
<keyword evidence="8 13" id="KW-0067">ATP-binding</keyword>
<keyword evidence="7 13" id="KW-0547">Nucleotide-binding</keyword>
<evidence type="ECO:0000256" key="11">
    <source>
        <dbReference type="ARBA" id="ARBA00023146"/>
    </source>
</evidence>
<dbReference type="NCBIfam" id="TIGR00468">
    <property type="entry name" value="pheS"/>
    <property type="match status" value="1"/>
</dbReference>
<dbReference type="EMBL" id="JABURY010000006">
    <property type="protein sequence ID" value="MBC9130330.1"/>
    <property type="molecule type" value="Genomic_DNA"/>
</dbReference>
<dbReference type="InterPro" id="IPR010978">
    <property type="entry name" value="tRNA-bd_arm"/>
</dbReference>
<evidence type="ECO:0000256" key="3">
    <source>
        <dbReference type="ARBA" id="ARBA00011209"/>
    </source>
</evidence>
<evidence type="ECO:0000259" key="15">
    <source>
        <dbReference type="PROSITE" id="PS50862"/>
    </source>
</evidence>
<dbReference type="Proteomes" id="UP000651208">
    <property type="component" value="Unassembled WGS sequence"/>
</dbReference>
<dbReference type="Gene3D" id="3.30.930.10">
    <property type="entry name" value="Bira Bifunctional Protein, Domain 2"/>
    <property type="match status" value="1"/>
</dbReference>
<keyword evidence="9 13" id="KW-0460">Magnesium</keyword>
<evidence type="ECO:0000313" key="16">
    <source>
        <dbReference type="EMBL" id="MBC9130330.1"/>
    </source>
</evidence>
<feature type="domain" description="Aminoacyl-transfer RNA synthetases class-II family profile" evidence="15">
    <location>
        <begin position="118"/>
        <end position="305"/>
    </location>
</feature>
<evidence type="ECO:0000256" key="8">
    <source>
        <dbReference type="ARBA" id="ARBA00022840"/>
    </source>
</evidence>
<keyword evidence="5 13" id="KW-0436">Ligase</keyword>
<dbReference type="EC" id="6.1.1.20" evidence="13"/>
<name>A0ABR7QVW3_9GAMM</name>
<feature type="coiled-coil region" evidence="14">
    <location>
        <begin position="60"/>
        <end position="91"/>
    </location>
</feature>
<evidence type="ECO:0000256" key="1">
    <source>
        <dbReference type="ARBA" id="ARBA00004496"/>
    </source>
</evidence>
<dbReference type="PANTHER" id="PTHR11538:SF41">
    <property type="entry name" value="PHENYLALANINE--TRNA LIGASE, MITOCHONDRIAL"/>
    <property type="match status" value="1"/>
</dbReference>
<organism evidence="16 17">
    <name type="scientific">Frischella japonica</name>
    <dbReference type="NCBI Taxonomy" id="2741544"/>
    <lineage>
        <taxon>Bacteria</taxon>
        <taxon>Pseudomonadati</taxon>
        <taxon>Pseudomonadota</taxon>
        <taxon>Gammaproteobacteria</taxon>
        <taxon>Orbales</taxon>
        <taxon>Orbaceae</taxon>
        <taxon>Frischella</taxon>
    </lineage>
</organism>
<keyword evidence="11 13" id="KW-0030">Aminoacyl-tRNA synthetase</keyword>
<comment type="subcellular location">
    <subcellularLocation>
        <location evidence="1 13">Cytoplasm</location>
    </subcellularLocation>
</comment>
<keyword evidence="17" id="KW-1185">Reference proteome</keyword>
<dbReference type="Pfam" id="PF01409">
    <property type="entry name" value="tRNA-synt_2d"/>
    <property type="match status" value="1"/>
</dbReference>
<dbReference type="SUPFAM" id="SSF55681">
    <property type="entry name" value="Class II aaRS and biotin synthetases"/>
    <property type="match status" value="1"/>
</dbReference>
<dbReference type="SUPFAM" id="SSF46589">
    <property type="entry name" value="tRNA-binding arm"/>
    <property type="match status" value="1"/>
</dbReference>
<feature type="binding site" evidence="13">
    <location>
        <position position="252"/>
    </location>
    <ligand>
        <name>Mg(2+)</name>
        <dbReference type="ChEBI" id="CHEBI:18420"/>
        <note>shared with beta subunit</note>
    </ligand>
</feature>
<dbReference type="Pfam" id="PF02912">
    <property type="entry name" value="Phe_tRNA-synt_N"/>
    <property type="match status" value="1"/>
</dbReference>
<protein>
    <recommendedName>
        <fullName evidence="13">Phenylalanine--tRNA ligase alpha subunit</fullName>
        <ecNumber evidence="13">6.1.1.20</ecNumber>
    </recommendedName>
    <alternativeName>
        <fullName evidence="13">Phenylalanyl-tRNA synthetase alpha subunit</fullName>
        <shortName evidence="13">PheRS</shortName>
    </alternativeName>
</protein>
<accession>A0ABR7QVW3</accession>
<comment type="caution">
    <text evidence="16">The sequence shown here is derived from an EMBL/GenBank/DDBJ whole genome shotgun (WGS) entry which is preliminary data.</text>
</comment>
<dbReference type="InterPro" id="IPR006195">
    <property type="entry name" value="aa-tRNA-synth_II"/>
</dbReference>
<dbReference type="GO" id="GO:0004826">
    <property type="term" value="F:phenylalanine-tRNA ligase activity"/>
    <property type="evidence" value="ECO:0007669"/>
    <property type="project" value="UniProtKB-EC"/>
</dbReference>
<dbReference type="InterPro" id="IPR004188">
    <property type="entry name" value="Phe-tRNA_ligase_II_N"/>
</dbReference>
<dbReference type="InterPro" id="IPR045864">
    <property type="entry name" value="aa-tRNA-synth_II/BPL/LPL"/>
</dbReference>
<evidence type="ECO:0000256" key="9">
    <source>
        <dbReference type="ARBA" id="ARBA00022842"/>
    </source>
</evidence>
<evidence type="ECO:0000256" key="10">
    <source>
        <dbReference type="ARBA" id="ARBA00022917"/>
    </source>
</evidence>
<dbReference type="RefSeq" id="WP_187754758.1">
    <property type="nucleotide sequence ID" value="NZ_JABURY010000006.1"/>
</dbReference>
<dbReference type="InterPro" id="IPR002319">
    <property type="entry name" value="Phenylalanyl-tRNA_Synthase"/>
</dbReference>
<evidence type="ECO:0000256" key="6">
    <source>
        <dbReference type="ARBA" id="ARBA00022723"/>
    </source>
</evidence>